<dbReference type="STRING" id="1447875.A0A2B7Y1F3"/>
<dbReference type="AlphaFoldDB" id="A0A2B7Y1F3"/>
<comment type="caution">
    <text evidence="2">The sequence shown here is derived from an EMBL/GenBank/DDBJ whole genome shotgun (WGS) entry which is preliminary data.</text>
</comment>
<dbReference type="OrthoDB" id="2104739at2759"/>
<reference evidence="2 3" key="1">
    <citation type="submission" date="2017-10" db="EMBL/GenBank/DDBJ databases">
        <title>Comparative genomics in systemic dimorphic fungi from Ajellomycetaceae.</title>
        <authorList>
            <person name="Munoz J.F."/>
            <person name="Mcewen J.G."/>
            <person name="Clay O.K."/>
            <person name="Cuomo C.A."/>
        </authorList>
    </citation>
    <scope>NUCLEOTIDE SEQUENCE [LARGE SCALE GENOMIC DNA]</scope>
    <source>
        <strain evidence="2 3">UAMH5409</strain>
    </source>
</reference>
<dbReference type="Proteomes" id="UP000223968">
    <property type="component" value="Unassembled WGS sequence"/>
</dbReference>
<feature type="domain" description="HNH nuclease" evidence="1">
    <location>
        <begin position="127"/>
        <end position="156"/>
    </location>
</feature>
<evidence type="ECO:0000313" key="3">
    <source>
        <dbReference type="Proteomes" id="UP000223968"/>
    </source>
</evidence>
<dbReference type="EMBL" id="PDNB01000030">
    <property type="protein sequence ID" value="PGH14871.1"/>
    <property type="molecule type" value="Genomic_DNA"/>
</dbReference>
<keyword evidence="3" id="KW-1185">Reference proteome</keyword>
<name>A0A2B7Y1F3_9EURO</name>
<sequence>MKIANDIIRWGDDDEKLFSVFQNLKTALLVPTAHHQYQLSTPKAPGSIDSTAQTLPSPLARQQRFRTDCLERDDQRCVATGVVDSSYLDEHLELLDHEPEGSSVPKEIAESWAVLYKCFPSLQEVVDISKINETTNGLSLHTLIHRAFGLFKLAFEATDEPNTYKMKTYQRIDSFVPRMIHQDRIVRFNDSKMAPHPPTPGFWPLILQLLKF</sequence>
<dbReference type="InterPro" id="IPR003615">
    <property type="entry name" value="HNH_nuc"/>
</dbReference>
<evidence type="ECO:0000259" key="1">
    <source>
        <dbReference type="Pfam" id="PF13391"/>
    </source>
</evidence>
<evidence type="ECO:0000313" key="2">
    <source>
        <dbReference type="EMBL" id="PGH14871.1"/>
    </source>
</evidence>
<protein>
    <recommendedName>
        <fullName evidence="1">HNH nuclease domain-containing protein</fullName>
    </recommendedName>
</protein>
<organism evidence="2 3">
    <name type="scientific">Helicocarpus griseus UAMH5409</name>
    <dbReference type="NCBI Taxonomy" id="1447875"/>
    <lineage>
        <taxon>Eukaryota</taxon>
        <taxon>Fungi</taxon>
        <taxon>Dikarya</taxon>
        <taxon>Ascomycota</taxon>
        <taxon>Pezizomycotina</taxon>
        <taxon>Eurotiomycetes</taxon>
        <taxon>Eurotiomycetidae</taxon>
        <taxon>Onygenales</taxon>
        <taxon>Ajellomycetaceae</taxon>
        <taxon>Helicocarpus</taxon>
    </lineage>
</organism>
<dbReference type="Pfam" id="PF13391">
    <property type="entry name" value="HNH_2"/>
    <property type="match status" value="1"/>
</dbReference>
<gene>
    <name evidence="2" type="ORF">AJ79_02733</name>
</gene>
<accession>A0A2B7Y1F3</accession>
<proteinExistence type="predicted"/>